<feature type="non-terminal residue" evidence="1">
    <location>
        <position position="192"/>
    </location>
</feature>
<evidence type="ECO:0000313" key="2">
    <source>
        <dbReference type="Proteomes" id="UP000023152"/>
    </source>
</evidence>
<dbReference type="EMBL" id="ASPP01035430">
    <property type="protein sequence ID" value="ETO02578.1"/>
    <property type="molecule type" value="Genomic_DNA"/>
</dbReference>
<organism evidence="1 2">
    <name type="scientific">Reticulomyxa filosa</name>
    <dbReference type="NCBI Taxonomy" id="46433"/>
    <lineage>
        <taxon>Eukaryota</taxon>
        <taxon>Sar</taxon>
        <taxon>Rhizaria</taxon>
        <taxon>Retaria</taxon>
        <taxon>Foraminifera</taxon>
        <taxon>Monothalamids</taxon>
        <taxon>Reticulomyxidae</taxon>
        <taxon>Reticulomyxa</taxon>
    </lineage>
</organism>
<proteinExistence type="predicted"/>
<evidence type="ECO:0000313" key="1">
    <source>
        <dbReference type="EMBL" id="ETO02578.1"/>
    </source>
</evidence>
<dbReference type="Proteomes" id="UP000023152">
    <property type="component" value="Unassembled WGS sequence"/>
</dbReference>
<keyword evidence="2" id="KW-1185">Reference proteome</keyword>
<dbReference type="AlphaFoldDB" id="X6LKV3"/>
<protein>
    <submittedName>
        <fullName evidence="1">Uncharacterized protein</fullName>
    </submittedName>
</protein>
<comment type="caution">
    <text evidence="1">The sequence shown here is derived from an EMBL/GenBank/DDBJ whole genome shotgun (WGS) entry which is preliminary data.</text>
</comment>
<gene>
    <name evidence="1" type="ORF">RFI_34840</name>
</gene>
<reference evidence="1 2" key="1">
    <citation type="journal article" date="2013" name="Curr. Biol.">
        <title>The Genome of the Foraminiferan Reticulomyxa filosa.</title>
        <authorList>
            <person name="Glockner G."/>
            <person name="Hulsmann N."/>
            <person name="Schleicher M."/>
            <person name="Noegel A.A."/>
            <person name="Eichinger L."/>
            <person name="Gallinger C."/>
            <person name="Pawlowski J."/>
            <person name="Sierra R."/>
            <person name="Euteneuer U."/>
            <person name="Pillet L."/>
            <person name="Moustafa A."/>
            <person name="Platzer M."/>
            <person name="Groth M."/>
            <person name="Szafranski K."/>
            <person name="Schliwa M."/>
        </authorList>
    </citation>
    <scope>NUCLEOTIDE SEQUENCE [LARGE SCALE GENOMIC DNA]</scope>
</reference>
<dbReference type="OrthoDB" id="2436611at2759"/>
<name>X6LKV3_RETFI</name>
<sequence>MNKKNKMNDNLDWTVQQYETTLKHFPNLNKMMEEPFLLRMILTVLPSLMKRHSIGTKISKSQVYEVFNEQWIDVHVKNVVNKLSELRIQSNPKKIKAAFYLYCQDLAFEMFIQGNQVATENDYREYETDKIWSKLDPIIETETKSEDEKLEIKENESNTTVTKKQDAWDQYFNGDSIAKYALRRVGDNKYQF</sequence>
<accession>X6LKV3</accession>